<feature type="transmembrane region" description="Helical" evidence="21">
    <location>
        <begin position="133"/>
        <end position="150"/>
    </location>
</feature>
<protein>
    <recommendedName>
        <fullName evidence="6 20">Phosphatidylcholine synthase</fullName>
        <shortName evidence="20">PC synthase</shortName>
        <shortName evidence="20">PCS</shortName>
        <ecNumber evidence="5 20">2.7.8.24</ecNumber>
    </recommendedName>
    <alternativeName>
        <fullName evidence="18 20">CDP-diglyceride-choline O-phosphatidyltransferase</fullName>
    </alternativeName>
</protein>
<evidence type="ECO:0000256" key="13">
    <source>
        <dbReference type="ARBA" id="ARBA00023098"/>
    </source>
</evidence>
<evidence type="ECO:0000256" key="12">
    <source>
        <dbReference type="ARBA" id="ARBA00022989"/>
    </source>
</evidence>
<dbReference type="InterPro" id="IPR043130">
    <property type="entry name" value="CDP-OH_PTrfase_TM_dom"/>
</dbReference>
<evidence type="ECO:0000313" key="22">
    <source>
        <dbReference type="EMBL" id="OWU77442.1"/>
    </source>
</evidence>
<dbReference type="EC" id="2.7.8.24" evidence="5 20"/>
<evidence type="ECO:0000256" key="5">
    <source>
        <dbReference type="ARBA" id="ARBA00013195"/>
    </source>
</evidence>
<comment type="function">
    <text evidence="19 20">Condenses choline with CDP-diglyceride to produce phosphatidylcholine and CMP.</text>
</comment>
<evidence type="ECO:0000256" key="20">
    <source>
        <dbReference type="PIRNR" id="PIRNR000851"/>
    </source>
</evidence>
<dbReference type="InterPro" id="IPR000462">
    <property type="entry name" value="CDP-OH_P_trans"/>
</dbReference>
<keyword evidence="16 20" id="KW-0464">Manganese</keyword>
<feature type="transmembrane region" description="Helical" evidence="21">
    <location>
        <begin position="210"/>
        <end position="229"/>
    </location>
</feature>
<evidence type="ECO:0000313" key="23">
    <source>
        <dbReference type="Proteomes" id="UP000215377"/>
    </source>
</evidence>
<dbReference type="EMBL" id="AQQR01000001">
    <property type="protein sequence ID" value="OWU77442.1"/>
    <property type="molecule type" value="Genomic_DNA"/>
</dbReference>
<reference evidence="22 23" key="1">
    <citation type="submission" date="2013-04" db="EMBL/GenBank/DDBJ databases">
        <title>Oceanicola sp. 22II1-22F33 Genome Sequencing.</title>
        <authorList>
            <person name="Lai Q."/>
            <person name="Li G."/>
            <person name="Shao Z."/>
        </authorList>
    </citation>
    <scope>NUCLEOTIDE SEQUENCE [LARGE SCALE GENOMIC DNA]</scope>
    <source>
        <strain evidence="22 23">22II1-22F33</strain>
    </source>
</reference>
<dbReference type="InterPro" id="IPR026027">
    <property type="entry name" value="PcS"/>
</dbReference>
<feature type="transmembrane region" description="Helical" evidence="21">
    <location>
        <begin position="76"/>
        <end position="98"/>
    </location>
</feature>
<keyword evidence="14 20" id="KW-0472">Membrane</keyword>
<comment type="subcellular location">
    <subcellularLocation>
        <location evidence="3 20">Cell inner membrane</location>
        <topology evidence="3 20">Multi-pass membrane protein</topology>
    </subcellularLocation>
</comment>
<comment type="caution">
    <text evidence="22">The sequence shown here is derived from an EMBL/GenBank/DDBJ whole genome shotgun (WGS) entry which is preliminary data.</text>
</comment>
<dbReference type="GO" id="GO:0008654">
    <property type="term" value="P:phospholipid biosynthetic process"/>
    <property type="evidence" value="ECO:0007669"/>
    <property type="project" value="UniProtKB-KW"/>
</dbReference>
<sequence length="238" mass="26557">MTVTELPGAPRKRALFVHLLTATGAVFAMLAMLAAVQAQWSIMFLWLVVAFAVDGIDGPLARKYDVKSNAPRFDGVLLDLIIDYLTYVFIPAFALFSSDLLPGWTGWAAIIVVTFASAMYFADTRMKTDDNSFHGFPGCWNMLVIVLFALKPDFWVILALVGALAIAMFLPLKFIHPVRTKRWRAVSLPMALAWTFFAGWAAWVDFHPQSWAHWGLVVTSVYLVFAGIAQQVIPERRG</sequence>
<feature type="transmembrane region" description="Helical" evidence="21">
    <location>
        <begin position="15"/>
        <end position="34"/>
    </location>
</feature>
<comment type="cofactor">
    <cofactor evidence="2 20">
        <name>Mn(2+)</name>
        <dbReference type="ChEBI" id="CHEBI:29035"/>
    </cofactor>
</comment>
<evidence type="ECO:0000256" key="4">
    <source>
        <dbReference type="ARBA" id="ARBA00010441"/>
    </source>
</evidence>
<dbReference type="PIRSF" id="PIRSF000851">
    <property type="entry name" value="PcS"/>
    <property type="match status" value="1"/>
</dbReference>
<comment type="similarity">
    <text evidence="4 20">Belongs to the CDP-alcohol phosphatidyltransferase class-I family.</text>
</comment>
<feature type="transmembrane region" description="Helical" evidence="21">
    <location>
        <begin position="186"/>
        <end position="204"/>
    </location>
</feature>
<dbReference type="GO" id="GO:0050520">
    <property type="term" value="F:phosphatidylcholine synthase activity"/>
    <property type="evidence" value="ECO:0007669"/>
    <property type="project" value="UniProtKB-EC"/>
</dbReference>
<keyword evidence="23" id="KW-1185">Reference proteome</keyword>
<feature type="transmembrane region" description="Helical" evidence="21">
    <location>
        <begin position="40"/>
        <end position="56"/>
    </location>
</feature>
<keyword evidence="11 21" id="KW-0812">Transmembrane</keyword>
<dbReference type="OrthoDB" id="350520at2"/>
<evidence type="ECO:0000256" key="18">
    <source>
        <dbReference type="ARBA" id="ARBA00033321"/>
    </source>
</evidence>
<dbReference type="Gene3D" id="1.20.120.1760">
    <property type="match status" value="1"/>
</dbReference>
<evidence type="ECO:0000256" key="15">
    <source>
        <dbReference type="ARBA" id="ARBA00023209"/>
    </source>
</evidence>
<proteinExistence type="inferred from homology"/>
<gene>
    <name evidence="22" type="ORF">ATO3_01665</name>
</gene>
<keyword evidence="15 20" id="KW-0594">Phospholipid biosynthesis</keyword>
<comment type="catalytic activity">
    <reaction evidence="1 20">
        <text>a CDP-1,2-diacyl-sn-glycerol + choline = a 1,2-diacyl-sn-glycero-3-phosphocholine + CMP + H(+)</text>
        <dbReference type="Rhea" id="RHEA:14597"/>
        <dbReference type="ChEBI" id="CHEBI:15354"/>
        <dbReference type="ChEBI" id="CHEBI:15378"/>
        <dbReference type="ChEBI" id="CHEBI:57643"/>
        <dbReference type="ChEBI" id="CHEBI:58332"/>
        <dbReference type="ChEBI" id="CHEBI:60377"/>
        <dbReference type="EC" id="2.7.8.24"/>
    </reaction>
</comment>
<name>A0A225NRF5_9RHOB</name>
<evidence type="ECO:0000256" key="9">
    <source>
        <dbReference type="ARBA" id="ARBA00022519"/>
    </source>
</evidence>
<feature type="transmembrane region" description="Helical" evidence="21">
    <location>
        <begin position="156"/>
        <end position="174"/>
    </location>
</feature>
<evidence type="ECO:0000256" key="17">
    <source>
        <dbReference type="ARBA" id="ARBA00023264"/>
    </source>
</evidence>
<evidence type="ECO:0000256" key="14">
    <source>
        <dbReference type="ARBA" id="ARBA00023136"/>
    </source>
</evidence>
<keyword evidence="13 20" id="KW-0443">Lipid metabolism</keyword>
<dbReference type="Pfam" id="PF01066">
    <property type="entry name" value="CDP-OH_P_transf"/>
    <property type="match status" value="1"/>
</dbReference>
<evidence type="ECO:0000256" key="11">
    <source>
        <dbReference type="ARBA" id="ARBA00022692"/>
    </source>
</evidence>
<dbReference type="RefSeq" id="WP_088648057.1">
    <property type="nucleotide sequence ID" value="NZ_AQQR01000001.1"/>
</dbReference>
<keyword evidence="8 20" id="KW-0444">Lipid biosynthesis</keyword>
<keyword evidence="10 20" id="KW-0808">Transferase</keyword>
<evidence type="ECO:0000256" key="8">
    <source>
        <dbReference type="ARBA" id="ARBA00022516"/>
    </source>
</evidence>
<feature type="transmembrane region" description="Helical" evidence="21">
    <location>
        <begin position="104"/>
        <end position="121"/>
    </location>
</feature>
<evidence type="ECO:0000256" key="6">
    <source>
        <dbReference type="ARBA" id="ARBA00015623"/>
    </source>
</evidence>
<accession>A0A225NRF5</accession>
<keyword evidence="9 20" id="KW-0997">Cell inner membrane</keyword>
<evidence type="ECO:0000256" key="3">
    <source>
        <dbReference type="ARBA" id="ARBA00004429"/>
    </source>
</evidence>
<dbReference type="AlphaFoldDB" id="A0A225NRF5"/>
<dbReference type="Proteomes" id="UP000215377">
    <property type="component" value="Unassembled WGS sequence"/>
</dbReference>
<evidence type="ECO:0000256" key="7">
    <source>
        <dbReference type="ARBA" id="ARBA00022475"/>
    </source>
</evidence>
<evidence type="ECO:0000256" key="21">
    <source>
        <dbReference type="SAM" id="Phobius"/>
    </source>
</evidence>
<evidence type="ECO:0000256" key="16">
    <source>
        <dbReference type="ARBA" id="ARBA00023211"/>
    </source>
</evidence>
<organism evidence="22 23">
    <name type="scientific">Marinibacterium profundimaris</name>
    <dbReference type="NCBI Taxonomy" id="1679460"/>
    <lineage>
        <taxon>Bacteria</taxon>
        <taxon>Pseudomonadati</taxon>
        <taxon>Pseudomonadota</taxon>
        <taxon>Alphaproteobacteria</taxon>
        <taxon>Rhodobacterales</taxon>
        <taxon>Paracoccaceae</taxon>
        <taxon>Marinibacterium</taxon>
    </lineage>
</organism>
<evidence type="ECO:0000256" key="1">
    <source>
        <dbReference type="ARBA" id="ARBA00000958"/>
    </source>
</evidence>
<evidence type="ECO:0000256" key="19">
    <source>
        <dbReference type="ARBA" id="ARBA00037468"/>
    </source>
</evidence>
<keyword evidence="12 21" id="KW-1133">Transmembrane helix</keyword>
<dbReference type="GO" id="GO:0005886">
    <property type="term" value="C:plasma membrane"/>
    <property type="evidence" value="ECO:0007669"/>
    <property type="project" value="UniProtKB-SubCell"/>
</dbReference>
<keyword evidence="7 20" id="KW-1003">Cell membrane</keyword>
<evidence type="ECO:0000256" key="10">
    <source>
        <dbReference type="ARBA" id="ARBA00022679"/>
    </source>
</evidence>
<keyword evidence="17 20" id="KW-1208">Phospholipid metabolism</keyword>
<evidence type="ECO:0000256" key="2">
    <source>
        <dbReference type="ARBA" id="ARBA00001936"/>
    </source>
</evidence>